<dbReference type="AlphaFoldDB" id="A0AAV8UJT7"/>
<dbReference type="Gene3D" id="3.80.10.10">
    <property type="entry name" value="Ribonuclease Inhibitor"/>
    <property type="match status" value="1"/>
</dbReference>
<feature type="compositionally biased region" description="Polar residues" evidence="4">
    <location>
        <begin position="197"/>
        <end position="209"/>
    </location>
</feature>
<dbReference type="PANTHER" id="PTHR45712">
    <property type="entry name" value="AGAP008170-PA"/>
    <property type="match status" value="1"/>
</dbReference>
<accession>A0AAV8UJT7</accession>
<feature type="region of interest" description="Disordered" evidence="4">
    <location>
        <begin position="145"/>
        <end position="249"/>
    </location>
</feature>
<dbReference type="SUPFAM" id="SSF52058">
    <property type="entry name" value="L domain-like"/>
    <property type="match status" value="1"/>
</dbReference>
<dbReference type="Proteomes" id="UP001157974">
    <property type="component" value="Unassembled WGS sequence"/>
</dbReference>
<comment type="caution">
    <text evidence="5">The sequence shown here is derived from an EMBL/GenBank/DDBJ whole genome shotgun (WGS) entry which is preliminary data.</text>
</comment>
<dbReference type="GO" id="GO:0005615">
    <property type="term" value="C:extracellular space"/>
    <property type="evidence" value="ECO:0007669"/>
    <property type="project" value="TreeGrafter"/>
</dbReference>
<dbReference type="InterPro" id="IPR032675">
    <property type="entry name" value="LRR_dom_sf"/>
</dbReference>
<evidence type="ECO:0000256" key="4">
    <source>
        <dbReference type="SAM" id="MobiDB-lite"/>
    </source>
</evidence>
<reference evidence="5 6" key="1">
    <citation type="journal article" date="2023" name="Nat. Commun.">
        <title>Origin of minicircular mitochondrial genomes in red algae.</title>
        <authorList>
            <person name="Lee Y."/>
            <person name="Cho C.H."/>
            <person name="Lee Y.M."/>
            <person name="Park S.I."/>
            <person name="Yang J.H."/>
            <person name="West J.A."/>
            <person name="Bhattacharya D."/>
            <person name="Yoon H.S."/>
        </authorList>
    </citation>
    <scope>NUCLEOTIDE SEQUENCE [LARGE SCALE GENOMIC DNA]</scope>
    <source>
        <strain evidence="5 6">CCMP1338</strain>
        <tissue evidence="5">Whole cell</tissue>
    </source>
</reference>
<feature type="compositionally biased region" description="Polar residues" evidence="4">
    <location>
        <begin position="226"/>
        <end position="236"/>
    </location>
</feature>
<name>A0AAV8UJT7_9RHOD</name>
<dbReference type="Pfam" id="PF13855">
    <property type="entry name" value="LRR_8"/>
    <property type="match status" value="1"/>
</dbReference>
<dbReference type="InterPro" id="IPR018247">
    <property type="entry name" value="EF_Hand_1_Ca_BS"/>
</dbReference>
<feature type="compositionally biased region" description="Basic and acidic residues" evidence="4">
    <location>
        <begin position="211"/>
        <end position="224"/>
    </location>
</feature>
<dbReference type="GO" id="GO:0007155">
    <property type="term" value="P:cell adhesion"/>
    <property type="evidence" value="ECO:0007669"/>
    <property type="project" value="UniProtKB-KW"/>
</dbReference>
<dbReference type="InterPro" id="IPR050333">
    <property type="entry name" value="SLRP"/>
</dbReference>
<dbReference type="PANTHER" id="PTHR45712:SF27">
    <property type="entry name" value="LRRNT DOMAIN-CONTAINING PROTEIN"/>
    <property type="match status" value="1"/>
</dbReference>
<evidence type="ECO:0000313" key="5">
    <source>
        <dbReference type="EMBL" id="KAJ8901726.1"/>
    </source>
</evidence>
<keyword evidence="6" id="KW-1185">Reference proteome</keyword>
<dbReference type="InterPro" id="IPR001611">
    <property type="entry name" value="Leu-rich_rpt"/>
</dbReference>
<evidence type="ECO:0000256" key="3">
    <source>
        <dbReference type="ARBA" id="ARBA00022837"/>
    </source>
</evidence>
<sequence length="990" mass="110310">MVKSTMEKLRKRPTWRRGWENLGYSLSTLSEMSECNLMSTLGRPGPYAANCRPVDLGKDTDGDTKERPWHQEVSEPVDEPVKEGVEGDYAELGQGKERQPWEARALVHVADSGRKEGLDVELIASQASVIEPNGGKIDKSYAGLAQETSEGRPWGNSSPKLENLPEPEQSSVDDVELVHPQAPYPEREIISSEDVELSSTTADDNSSCEVKSVDTEELLDHGMESRSPQSGTSASGRKNLPRGDSMKDLGQTVRDDIGVKVHGIADAGVSSYVVRGDTKGLFLGGLAVKSVHLDALWQLSTCRLKEVSLAANRIEKIDLSALSHCQDLETLYLQRNRLCRIDLAPLADCRKLEKVWLQSNELIEIDLGPLKTCTNLRSLYLEDNRLEGSIDLTPLGHIPQLRSLSLKRNRLTGPIVVTPLVSCLDLISCSVDIGVPLVADVAQKDCLPMGLQRHASIIKWQTEERMQRRSQSNANIKLHALLIGFQKNSSQEMTSIMEKYGGFTVSVFEKSVSTVSALKMFDVFIVKLPFLRPHLEEIRAHVPTTPFVLVGSSKDISSVYSFPAERVFEDRLTAQDALEVRDLTRKVIDDDFMVCTSLPATAGAESEVILSFNEEQRKALDLTLSQSRVEELTVENIFRKNDSRVTEEIFRHIARVCYLPVCAAGILYEAVKRDKINHGASSPEVIDYESFSRYWSARLGGFDPEERLYNVLRVDDEKGVRVGGIEKLVSAFLEERASMFHERLALEFAMQVASACLCFALCGSSRSGRPFTMRELRRGNLSKALFDAENGRYEGVALVLRADRVEALLGLLSTVAMKDPTLGVGASRECMKLVNTHKELLIPSAVASVFNRYCDGQDRIGVADLTRFWIAVGEPGARASVEYFFPVLDTDMDGCLSPEDVYSFYKEKEDISRKEGFVIADFRDTWTYVCDMVGVPQGPSRYIRLADLTVLPESSRTFLMQAFLFKNDDMSLLDVRRTMMEAGTRVHVNM</sequence>
<evidence type="ECO:0000313" key="6">
    <source>
        <dbReference type="Proteomes" id="UP001157974"/>
    </source>
</evidence>
<keyword evidence="1" id="KW-0433">Leucine-rich repeat</keyword>
<dbReference type="PROSITE" id="PS00018">
    <property type="entry name" value="EF_HAND_1"/>
    <property type="match status" value="1"/>
</dbReference>
<evidence type="ECO:0000256" key="1">
    <source>
        <dbReference type="ARBA" id="ARBA00022614"/>
    </source>
</evidence>
<evidence type="ECO:0008006" key="7">
    <source>
        <dbReference type="Google" id="ProtNLM"/>
    </source>
</evidence>
<feature type="region of interest" description="Disordered" evidence="4">
    <location>
        <begin position="57"/>
        <end position="80"/>
    </location>
</feature>
<proteinExistence type="predicted"/>
<dbReference type="Gene3D" id="1.10.238.10">
    <property type="entry name" value="EF-hand"/>
    <property type="match status" value="1"/>
</dbReference>
<evidence type="ECO:0000256" key="2">
    <source>
        <dbReference type="ARBA" id="ARBA00022737"/>
    </source>
</evidence>
<dbReference type="InterPro" id="IPR011992">
    <property type="entry name" value="EF-hand-dom_pair"/>
</dbReference>
<dbReference type="EMBL" id="JAMWBK010000010">
    <property type="protein sequence ID" value="KAJ8901726.1"/>
    <property type="molecule type" value="Genomic_DNA"/>
</dbReference>
<dbReference type="GO" id="GO:0016020">
    <property type="term" value="C:membrane"/>
    <property type="evidence" value="ECO:0007669"/>
    <property type="project" value="UniProtKB-SubCell"/>
</dbReference>
<dbReference type="SUPFAM" id="SSF47473">
    <property type="entry name" value="EF-hand"/>
    <property type="match status" value="1"/>
</dbReference>
<organism evidence="5 6">
    <name type="scientific">Rhodosorus marinus</name>
    <dbReference type="NCBI Taxonomy" id="101924"/>
    <lineage>
        <taxon>Eukaryota</taxon>
        <taxon>Rhodophyta</taxon>
        <taxon>Stylonematophyceae</taxon>
        <taxon>Stylonematales</taxon>
        <taxon>Stylonemataceae</taxon>
        <taxon>Rhodosorus</taxon>
    </lineage>
</organism>
<protein>
    <recommendedName>
        <fullName evidence="7">Calmodulin</fullName>
    </recommendedName>
</protein>
<keyword evidence="3" id="KW-0106">Calcium</keyword>
<gene>
    <name evidence="5" type="ORF">NDN08_003932</name>
</gene>
<keyword evidence="2" id="KW-0677">Repeat</keyword>